<dbReference type="Pfam" id="PF00374">
    <property type="entry name" value="NiFeSe_Hases"/>
    <property type="match status" value="2"/>
</dbReference>
<dbReference type="OrthoDB" id="9761717at2"/>
<dbReference type="InterPro" id="IPR018194">
    <property type="entry name" value="Ni-dep_hyd_lsu_Ni_BS"/>
</dbReference>
<feature type="binding site" evidence="6">
    <location>
        <position position="413"/>
    </location>
    <ligand>
        <name>Ni(2+)</name>
        <dbReference type="ChEBI" id="CHEBI:49786"/>
    </ligand>
</feature>
<keyword evidence="5" id="KW-0560">Oxidoreductase</keyword>
<dbReference type="Proteomes" id="UP000309215">
    <property type="component" value="Unassembled WGS sequence"/>
</dbReference>
<comment type="cofactor">
    <cofactor evidence="6">
        <name>Fe cation</name>
        <dbReference type="ChEBI" id="CHEBI:24875"/>
    </cofactor>
</comment>
<comment type="caution">
    <text evidence="7">The sequence shown here is derived from an EMBL/GenBank/DDBJ whole genome shotgun (WGS) entry which is preliminary data.</text>
</comment>
<dbReference type="Gene3D" id="1.10.645.10">
    <property type="entry name" value="Cytochrome-c3 Hydrogenase, chain B"/>
    <property type="match status" value="1"/>
</dbReference>
<name>A0A4U1J8Z1_9BACT</name>
<evidence type="ECO:0000313" key="8">
    <source>
        <dbReference type="Proteomes" id="UP000309215"/>
    </source>
</evidence>
<evidence type="ECO:0000256" key="5">
    <source>
        <dbReference type="ARBA" id="ARBA00023002"/>
    </source>
</evidence>
<keyword evidence="4 6" id="KW-0479">Metal-binding</keyword>
<dbReference type="GO" id="GO:0016151">
    <property type="term" value="F:nickel cation binding"/>
    <property type="evidence" value="ECO:0007669"/>
    <property type="project" value="InterPro"/>
</dbReference>
<feature type="binding site" evidence="6">
    <location>
        <position position="62"/>
    </location>
    <ligand>
        <name>Mg(2+)</name>
        <dbReference type="ChEBI" id="CHEBI:18420"/>
    </ligand>
</feature>
<feature type="binding site" evidence="6">
    <location>
        <position position="65"/>
    </location>
    <ligand>
        <name>Ni(2+)</name>
        <dbReference type="ChEBI" id="CHEBI:49786"/>
    </ligand>
</feature>
<accession>A0A4U1J8Z1</accession>
<evidence type="ECO:0000256" key="4">
    <source>
        <dbReference type="ARBA" id="ARBA00022723"/>
    </source>
</evidence>
<dbReference type="SUPFAM" id="SSF56762">
    <property type="entry name" value="HydB/Nqo4-like"/>
    <property type="match status" value="1"/>
</dbReference>
<evidence type="ECO:0000256" key="6">
    <source>
        <dbReference type="PIRSR" id="PIRSR601501-1"/>
    </source>
</evidence>
<dbReference type="AlphaFoldDB" id="A0A4U1J8Z1"/>
<keyword evidence="6" id="KW-0460">Magnesium</keyword>
<proteinExistence type="inferred from homology"/>
<gene>
    <name evidence="7" type="ORF">E8A74_26750</name>
</gene>
<evidence type="ECO:0000256" key="1">
    <source>
        <dbReference type="ARBA" id="ARBA00001967"/>
    </source>
</evidence>
<reference evidence="7 8" key="1">
    <citation type="submission" date="2019-04" db="EMBL/GenBank/DDBJ databases">
        <authorList>
            <person name="Li Y."/>
            <person name="Wang J."/>
        </authorList>
    </citation>
    <scope>NUCLEOTIDE SEQUENCE [LARGE SCALE GENOMIC DNA]</scope>
    <source>
        <strain evidence="7 8">DSM 14668</strain>
    </source>
</reference>
<feature type="binding site" evidence="6">
    <location>
        <position position="419"/>
    </location>
    <ligand>
        <name>Mg(2+)</name>
        <dbReference type="ChEBI" id="CHEBI:18420"/>
    </ligand>
</feature>
<protein>
    <submittedName>
        <fullName evidence="7">Ni/Fe hydrogenase subunit alpha</fullName>
    </submittedName>
</protein>
<feature type="binding site" evidence="6">
    <location>
        <position position="43"/>
    </location>
    <ligand>
        <name>Mg(2+)</name>
        <dbReference type="ChEBI" id="CHEBI:18420"/>
    </ligand>
</feature>
<feature type="binding site" evidence="6">
    <location>
        <position position="65"/>
    </location>
    <ligand>
        <name>Fe cation</name>
        <dbReference type="ChEBI" id="CHEBI:24875"/>
    </ligand>
</feature>
<evidence type="ECO:0000256" key="2">
    <source>
        <dbReference type="ARBA" id="ARBA00009292"/>
    </source>
</evidence>
<dbReference type="InterPro" id="IPR001501">
    <property type="entry name" value="Ni-dep_hyd_lsu"/>
</dbReference>
<comment type="cofactor">
    <cofactor evidence="1 6">
        <name>Ni(2+)</name>
        <dbReference type="ChEBI" id="CHEBI:49786"/>
    </cofactor>
</comment>
<dbReference type="PANTHER" id="PTHR43600:SF2">
    <property type="entry name" value="F420-NON-REDUCING HYDROGENASE VHU SUBUNIT A"/>
    <property type="match status" value="1"/>
</dbReference>
<sequence>MARTIKVDYLARVEGEGALTIRFKGDNPSSVELRIFEPPRFFEAFLRGRAYLEVPDIVARICGICPVAYQMSACHAIEDALGLRTDGAVRALRRLLYCGEWIESHGLHVFLLHAPDFLGYEDAIAMAKDHREWVVRGFGIKKAGNAIVAALGGREIHPINVKVGGFYRVPTRAELSALVPALETALGDAEMCLDWAAQFDFPAFERDYEFVALRHVDEYPFCEGRIVSNKGLDIDLHAYEEHFAELQVPHSTALHSVVRGRGDYQCGPLARFNLNFDRLGERARDAAQRVAFVPPCHNVYKSLLARMVEIIQALDEAIRIIHGYAPPDAPAIAAASRRATGYGCTEAPRGMLWHKYTLDEAGLVEDARIVPPTSQNQKCIEQDLWQLAPTLAAMPHAAATRRAEQAVRNFDPCISCSTHFLRLAIERED</sequence>
<keyword evidence="8" id="KW-1185">Reference proteome</keyword>
<dbReference type="InterPro" id="IPR029014">
    <property type="entry name" value="NiFe-Hase_large"/>
</dbReference>
<organism evidence="7 8">
    <name type="scientific">Polyangium fumosum</name>
    <dbReference type="NCBI Taxonomy" id="889272"/>
    <lineage>
        <taxon>Bacteria</taxon>
        <taxon>Pseudomonadati</taxon>
        <taxon>Myxococcota</taxon>
        <taxon>Polyangia</taxon>
        <taxon>Polyangiales</taxon>
        <taxon>Polyangiaceae</taxon>
        <taxon>Polyangium</taxon>
    </lineage>
</organism>
<evidence type="ECO:0000256" key="3">
    <source>
        <dbReference type="ARBA" id="ARBA00022596"/>
    </source>
</evidence>
<dbReference type="EMBL" id="SSMQ01000030">
    <property type="protein sequence ID" value="TKD03330.1"/>
    <property type="molecule type" value="Genomic_DNA"/>
</dbReference>
<dbReference type="PROSITE" id="PS00508">
    <property type="entry name" value="NI_HGENASE_L_2"/>
    <property type="match status" value="1"/>
</dbReference>
<feature type="binding site" evidence="6">
    <location>
        <position position="369"/>
    </location>
    <ligand>
        <name>Mg(2+)</name>
        <dbReference type="ChEBI" id="CHEBI:18420"/>
    </ligand>
</feature>
<evidence type="ECO:0000313" key="7">
    <source>
        <dbReference type="EMBL" id="TKD03330.1"/>
    </source>
</evidence>
<feature type="binding site" evidence="6">
    <location>
        <position position="416"/>
    </location>
    <ligand>
        <name>Fe cation</name>
        <dbReference type="ChEBI" id="CHEBI:24875"/>
    </ligand>
</feature>
<keyword evidence="6" id="KW-0408">Iron</keyword>
<dbReference type="PANTHER" id="PTHR43600">
    <property type="entry name" value="COENZYME F420 HYDROGENASE, SUBUNIT ALPHA"/>
    <property type="match status" value="1"/>
</dbReference>
<dbReference type="GO" id="GO:0008901">
    <property type="term" value="F:ferredoxin hydrogenase activity"/>
    <property type="evidence" value="ECO:0007669"/>
    <property type="project" value="InterPro"/>
</dbReference>
<dbReference type="RefSeq" id="WP_136931916.1">
    <property type="nucleotide sequence ID" value="NZ_SSMQ01000030.1"/>
</dbReference>
<keyword evidence="3 6" id="KW-0533">Nickel</keyword>
<comment type="similarity">
    <text evidence="2">Belongs to the [NiFe]/[NiFeSe] hydrogenase large subunit family.</text>
</comment>